<evidence type="ECO:0000313" key="7">
    <source>
        <dbReference type="EMBL" id="KAL1517385.1"/>
    </source>
</evidence>
<dbReference type="PANTHER" id="PTHR21737:SF4">
    <property type="entry name" value="SPLICING FACTOR CACTIN"/>
    <property type="match status" value="1"/>
</dbReference>
<dbReference type="PANTHER" id="PTHR21737">
    <property type="entry name" value="POLYGLUTAMINE BINDING PROTEIN 1/MARVEL MEMBRANE-ASSOCIATING DOMAIN CONTAINING 3"/>
    <property type="match status" value="1"/>
</dbReference>
<dbReference type="InterPro" id="IPR018816">
    <property type="entry name" value="Cactin_central"/>
</dbReference>
<feature type="region of interest" description="Disordered" evidence="4">
    <location>
        <begin position="441"/>
        <end position="462"/>
    </location>
</feature>
<protein>
    <recommendedName>
        <fullName evidence="2">Splicing factor Cactin</fullName>
    </recommendedName>
</protein>
<dbReference type="Pfam" id="PF09732">
    <property type="entry name" value="CactinC_cactus"/>
    <property type="match status" value="1"/>
</dbReference>
<dbReference type="EMBL" id="JBDJPC010000001">
    <property type="protein sequence ID" value="KAL1517385.1"/>
    <property type="molecule type" value="Genomic_DNA"/>
</dbReference>
<reference evidence="7 8" key="1">
    <citation type="submission" date="2024-05" db="EMBL/GenBank/DDBJ databases">
        <title>Genetic variation in Jamaican populations of the coffee berry borer (Hypothenemus hampei).</title>
        <authorList>
            <person name="Errbii M."/>
            <person name="Myrie A."/>
        </authorList>
    </citation>
    <scope>NUCLEOTIDE SEQUENCE [LARGE SCALE GENOMIC DNA]</scope>
    <source>
        <strain evidence="7">JA-Hopewell-2020-01-JO</strain>
        <tissue evidence="7">Whole body</tissue>
    </source>
</reference>
<accession>A0ABD1FEI1</accession>
<feature type="domain" description="Splicing factor Cactin C-terminal" evidence="5">
    <location>
        <begin position="560"/>
        <end position="684"/>
    </location>
</feature>
<proteinExistence type="inferred from homology"/>
<dbReference type="Proteomes" id="UP001566132">
    <property type="component" value="Unassembled WGS sequence"/>
</dbReference>
<feature type="region of interest" description="Disordered" evidence="4">
    <location>
        <begin position="96"/>
        <end position="131"/>
    </location>
</feature>
<dbReference type="Pfam" id="PF10312">
    <property type="entry name" value="Cactin_mid"/>
    <property type="match status" value="1"/>
</dbReference>
<evidence type="ECO:0000256" key="2">
    <source>
        <dbReference type="ARBA" id="ARBA00034534"/>
    </source>
</evidence>
<keyword evidence="3" id="KW-0175">Coiled coil</keyword>
<dbReference type="SMART" id="SM01050">
    <property type="entry name" value="CactinC_cactus"/>
    <property type="match status" value="1"/>
</dbReference>
<evidence type="ECO:0000256" key="4">
    <source>
        <dbReference type="SAM" id="MobiDB-lite"/>
    </source>
</evidence>
<evidence type="ECO:0000256" key="3">
    <source>
        <dbReference type="SAM" id="Coils"/>
    </source>
</evidence>
<feature type="compositionally biased region" description="Basic residues" evidence="4">
    <location>
        <begin position="39"/>
        <end position="60"/>
    </location>
</feature>
<feature type="compositionally biased region" description="Basic and acidic residues" evidence="4">
    <location>
        <begin position="1"/>
        <end position="16"/>
    </location>
</feature>
<feature type="domain" description="Splicing factor cactin central" evidence="6">
    <location>
        <begin position="218"/>
        <end position="407"/>
    </location>
</feature>
<gene>
    <name evidence="7" type="ORF">ABEB36_001154</name>
</gene>
<keyword evidence="8" id="KW-1185">Reference proteome</keyword>
<evidence type="ECO:0000259" key="5">
    <source>
        <dbReference type="Pfam" id="PF09732"/>
    </source>
</evidence>
<name>A0ABD1FEI1_HYPHA</name>
<evidence type="ECO:0000259" key="6">
    <source>
        <dbReference type="Pfam" id="PF10312"/>
    </source>
</evidence>
<comment type="similarity">
    <text evidence="1">Belongs to the CACTIN family.</text>
</comment>
<feature type="coiled-coil region" evidence="3">
    <location>
        <begin position="174"/>
        <end position="221"/>
    </location>
</feature>
<comment type="caution">
    <text evidence="7">The sequence shown here is derived from an EMBL/GenBank/DDBJ whole genome shotgun (WGS) entry which is preliminary data.</text>
</comment>
<organism evidence="7 8">
    <name type="scientific">Hypothenemus hampei</name>
    <name type="common">Coffee berry borer</name>
    <dbReference type="NCBI Taxonomy" id="57062"/>
    <lineage>
        <taxon>Eukaryota</taxon>
        <taxon>Metazoa</taxon>
        <taxon>Ecdysozoa</taxon>
        <taxon>Arthropoda</taxon>
        <taxon>Hexapoda</taxon>
        <taxon>Insecta</taxon>
        <taxon>Pterygota</taxon>
        <taxon>Neoptera</taxon>
        <taxon>Endopterygota</taxon>
        <taxon>Coleoptera</taxon>
        <taxon>Polyphaga</taxon>
        <taxon>Cucujiformia</taxon>
        <taxon>Curculionidae</taxon>
        <taxon>Scolytinae</taxon>
        <taxon>Hypothenemus</taxon>
    </lineage>
</organism>
<sequence length="684" mass="80871">MPKKESRIKSLKDDHYSRHRSRYVNRSPSPSSKMDRYPNKKSSRSKSPKRRHRKHPKSKNRSSSSSSSSSSSTSSDSDKSVKLLEKLEKERLKIIEERKKQKELSKAAETAEEKRLRRLKKKEEKERKRKERMGWDNEYLHYTNSDNPFGDGNLLSTFVWSKKLAKEGLTNVSHEELEMRNRSKQEENKRELEKVKKRRLERELERQRREDENQLLQRSKEAAQFEEWERQEDQFHLEQARLRSHIRIQDGRAKPIDLLAKYISAEEEVDAVEMHEPYTYLNGLQIKDLEDLVEDIEVYKELERGKNLDYWNDITVIVQDELQKLRKLQQDKDFDSGIGRREGINQAVAQDVTAVFKGKTATQLEALQKQIETKISGKADGIDIGYWESLLSQLKAFMARARLRDRHQESLKRKLEVLKAEQAVSLPEGSSEKIYEEIKSEPVTTISQSSAEESQSDEETNEDAANAILNECFAAYQNGGYSPKLLIPEELEPGTIVVTEEDDNKRLEFARLQVTDKGRKLENVITKEELMLQKEARKGMGEDEAQFSVEQALDNQVYLWSDKYRPRKPRYFNRVHTGFEWNKYNQTHYDMDNPPPKIVQGYKFNIFYPDLIDKNCTPEYFLTACPDNKEFAILKFHAGPPYEDIAFKIVNREWEYSYKRGFRCQFHNNIFQLWFHFKRYRYRR</sequence>
<evidence type="ECO:0000313" key="8">
    <source>
        <dbReference type="Proteomes" id="UP001566132"/>
    </source>
</evidence>
<dbReference type="InterPro" id="IPR019134">
    <property type="entry name" value="Cactin_C"/>
</dbReference>
<feature type="compositionally biased region" description="Low complexity" evidence="4">
    <location>
        <begin position="61"/>
        <end position="75"/>
    </location>
</feature>
<feature type="region of interest" description="Disordered" evidence="4">
    <location>
        <begin position="1"/>
        <end position="83"/>
    </location>
</feature>
<dbReference type="AlphaFoldDB" id="A0ABD1FEI1"/>
<evidence type="ECO:0000256" key="1">
    <source>
        <dbReference type="ARBA" id="ARBA00006895"/>
    </source>
</evidence>